<dbReference type="GO" id="GO:1901135">
    <property type="term" value="P:carbohydrate derivative metabolic process"/>
    <property type="evidence" value="ECO:0007669"/>
    <property type="project" value="UniProtKB-ARBA"/>
</dbReference>
<dbReference type="PANTHER" id="PTHR12526">
    <property type="entry name" value="GLYCOSYLTRANSFERASE"/>
    <property type="match status" value="1"/>
</dbReference>
<reference evidence="7" key="1">
    <citation type="submission" date="2016-10" db="EMBL/GenBank/DDBJ databases">
        <authorList>
            <person name="Varghese N."/>
            <person name="Submissions S."/>
        </authorList>
    </citation>
    <scope>NUCLEOTIDE SEQUENCE [LARGE SCALE GENOMIC DNA]</scope>
    <source>
        <strain evidence="7">DSM 25927</strain>
    </source>
</reference>
<protein>
    <submittedName>
        <fullName evidence="6">Glycosyltransferase involved in cell wall bisynthesis</fullName>
    </submittedName>
</protein>
<dbReference type="Proteomes" id="UP000199233">
    <property type="component" value="Unassembled WGS sequence"/>
</dbReference>
<dbReference type="Pfam" id="PF00534">
    <property type="entry name" value="Glycos_transf_1"/>
    <property type="match status" value="1"/>
</dbReference>
<evidence type="ECO:0000256" key="1">
    <source>
        <dbReference type="ARBA" id="ARBA00009481"/>
    </source>
</evidence>
<evidence type="ECO:0000256" key="3">
    <source>
        <dbReference type="ARBA" id="ARBA00022679"/>
    </source>
</evidence>
<name>A0A1H9CNC9_9GAMM</name>
<dbReference type="STRING" id="489703.SAMN04488038_103100"/>
<dbReference type="OrthoDB" id="9805661at2"/>
<dbReference type="CDD" id="cd03801">
    <property type="entry name" value="GT4_PimA-like"/>
    <property type="match status" value="1"/>
</dbReference>
<evidence type="ECO:0000313" key="6">
    <source>
        <dbReference type="EMBL" id="SEQ02173.1"/>
    </source>
</evidence>
<organism evidence="6 7">
    <name type="scientific">Solimonas aquatica</name>
    <dbReference type="NCBI Taxonomy" id="489703"/>
    <lineage>
        <taxon>Bacteria</taxon>
        <taxon>Pseudomonadati</taxon>
        <taxon>Pseudomonadota</taxon>
        <taxon>Gammaproteobacteria</taxon>
        <taxon>Nevskiales</taxon>
        <taxon>Nevskiaceae</taxon>
        <taxon>Solimonas</taxon>
    </lineage>
</organism>
<evidence type="ECO:0000256" key="2">
    <source>
        <dbReference type="ARBA" id="ARBA00022676"/>
    </source>
</evidence>
<evidence type="ECO:0000259" key="5">
    <source>
        <dbReference type="Pfam" id="PF13439"/>
    </source>
</evidence>
<keyword evidence="2" id="KW-0328">Glycosyltransferase</keyword>
<dbReference type="RefSeq" id="WP_093282710.1">
    <property type="nucleotide sequence ID" value="NZ_FOFS01000003.1"/>
</dbReference>
<sequence>MKIVVVMHSHKLGGAERHVLKLLDALRARGHLVHFAGPHNGWLGEQVLARNIPSLHLPMRGMYDALSAVKLARYLRKVDADIVHGHSMRGTRYATWAGHRVGVPAVGTAHSTTAGRWLADTQALIPVSWAVHLSLRQQGYGRSLVDPIYPGIADSGVLTLSQRRESRAALGLKDEDCALVMLARLIPDKAQDLAIAALSRLRDLPLQLFLYGDGDADWQEQLKAQIEREQLQSRVRFLGQQQEASKTLAMFDIFLQPSRREALGLSLLEASAQALPIVASEVGGIPEVIEHEYNGLLVPANDAEALAAAIRRLHADPAWAAGLGAAARRRFLQEFTVNVMAARIEAVYKRALHPSHPAALSPASRPH</sequence>
<dbReference type="AlphaFoldDB" id="A0A1H9CNC9"/>
<feature type="domain" description="Glycosyl transferase family 1" evidence="4">
    <location>
        <begin position="163"/>
        <end position="329"/>
    </location>
</feature>
<dbReference type="EMBL" id="FOFS01000003">
    <property type="protein sequence ID" value="SEQ02173.1"/>
    <property type="molecule type" value="Genomic_DNA"/>
</dbReference>
<dbReference type="InterPro" id="IPR028098">
    <property type="entry name" value="Glyco_trans_4-like_N"/>
</dbReference>
<evidence type="ECO:0000259" key="4">
    <source>
        <dbReference type="Pfam" id="PF00534"/>
    </source>
</evidence>
<dbReference type="InterPro" id="IPR001296">
    <property type="entry name" value="Glyco_trans_1"/>
</dbReference>
<keyword evidence="7" id="KW-1185">Reference proteome</keyword>
<dbReference type="PANTHER" id="PTHR12526:SF640">
    <property type="entry name" value="COLANIC ACID BIOSYNTHESIS GLYCOSYLTRANSFERASE WCAL-RELATED"/>
    <property type="match status" value="1"/>
</dbReference>
<comment type="similarity">
    <text evidence="1">Belongs to the glycosyltransferase group 1 family. Glycosyltransferase 4 subfamily.</text>
</comment>
<proteinExistence type="inferred from homology"/>
<dbReference type="GO" id="GO:0016757">
    <property type="term" value="F:glycosyltransferase activity"/>
    <property type="evidence" value="ECO:0007669"/>
    <property type="project" value="UniProtKB-KW"/>
</dbReference>
<feature type="domain" description="Glycosyltransferase subfamily 4-like N-terminal" evidence="5">
    <location>
        <begin position="13"/>
        <end position="152"/>
    </location>
</feature>
<accession>A0A1H9CNC9</accession>
<dbReference type="Gene3D" id="3.40.50.2000">
    <property type="entry name" value="Glycogen Phosphorylase B"/>
    <property type="match status" value="2"/>
</dbReference>
<keyword evidence="3 6" id="KW-0808">Transferase</keyword>
<dbReference type="Pfam" id="PF13439">
    <property type="entry name" value="Glyco_transf_4"/>
    <property type="match status" value="1"/>
</dbReference>
<dbReference type="SUPFAM" id="SSF53756">
    <property type="entry name" value="UDP-Glycosyltransferase/glycogen phosphorylase"/>
    <property type="match status" value="1"/>
</dbReference>
<gene>
    <name evidence="6" type="ORF">SAMN04488038_103100</name>
</gene>
<evidence type="ECO:0000313" key="7">
    <source>
        <dbReference type="Proteomes" id="UP000199233"/>
    </source>
</evidence>